<dbReference type="Gene3D" id="3.40.190.10">
    <property type="entry name" value="Periplasmic binding protein-like II"/>
    <property type="match status" value="1"/>
</dbReference>
<dbReference type="Pfam" id="PF00496">
    <property type="entry name" value="SBP_bac_5"/>
    <property type="match status" value="1"/>
</dbReference>
<name>A0ABW6KCS6_9BACI</name>
<evidence type="ECO:0000313" key="4">
    <source>
        <dbReference type="EMBL" id="MFE8702051.1"/>
    </source>
</evidence>
<keyword evidence="1" id="KW-0238">DNA-binding</keyword>
<organism evidence="4 5">
    <name type="scientific">Cytobacillus spartinae</name>
    <dbReference type="NCBI Taxonomy" id="3299023"/>
    <lineage>
        <taxon>Bacteria</taxon>
        <taxon>Bacillati</taxon>
        <taxon>Bacillota</taxon>
        <taxon>Bacilli</taxon>
        <taxon>Bacillales</taxon>
        <taxon>Bacillaceae</taxon>
        <taxon>Cytobacillus</taxon>
    </lineage>
</organism>
<evidence type="ECO:0000313" key="5">
    <source>
        <dbReference type="Proteomes" id="UP001601059"/>
    </source>
</evidence>
<dbReference type="Gene3D" id="3.10.105.10">
    <property type="entry name" value="Dipeptide-binding Protein, Domain 3"/>
    <property type="match status" value="1"/>
</dbReference>
<dbReference type="PANTHER" id="PTHR30290">
    <property type="entry name" value="PERIPLASMIC BINDING COMPONENT OF ABC TRANSPORTER"/>
    <property type="match status" value="1"/>
</dbReference>
<protein>
    <submittedName>
        <fullName evidence="4">ABC transporter substrate-binding protein</fullName>
    </submittedName>
</protein>
<dbReference type="PANTHER" id="PTHR30290:SF72">
    <property type="entry name" value="HTH-TYPE TRANSCRIPTIONAL REGULATOR SGRR"/>
    <property type="match status" value="1"/>
</dbReference>
<feature type="domain" description="Solute-binding protein family 5" evidence="2">
    <location>
        <begin position="171"/>
        <end position="489"/>
    </location>
</feature>
<dbReference type="EMBL" id="JBIACK010000008">
    <property type="protein sequence ID" value="MFE8702051.1"/>
    <property type="molecule type" value="Genomic_DNA"/>
</dbReference>
<dbReference type="InterPro" id="IPR000914">
    <property type="entry name" value="SBP_5_dom"/>
</dbReference>
<proteinExistence type="predicted"/>
<evidence type="ECO:0000259" key="2">
    <source>
        <dbReference type="Pfam" id="PF00496"/>
    </source>
</evidence>
<gene>
    <name evidence="4" type="ORF">ACFYKX_15750</name>
</gene>
<dbReference type="Proteomes" id="UP001601059">
    <property type="component" value="Unassembled WGS sequence"/>
</dbReference>
<feature type="domain" description="Transcriptional regulator SgrR N-terminal HTH" evidence="3">
    <location>
        <begin position="19"/>
        <end position="98"/>
    </location>
</feature>
<dbReference type="InterPro" id="IPR025370">
    <property type="entry name" value="SgrR_HTH_N"/>
</dbReference>
<keyword evidence="5" id="KW-1185">Reference proteome</keyword>
<evidence type="ECO:0000256" key="1">
    <source>
        <dbReference type="ARBA" id="ARBA00023125"/>
    </source>
</evidence>
<dbReference type="Pfam" id="PF12793">
    <property type="entry name" value="SgrR_N"/>
    <property type="match status" value="1"/>
</dbReference>
<comment type="caution">
    <text evidence="4">The sequence shown here is derived from an EMBL/GenBank/DDBJ whole genome shotgun (WGS) entry which is preliminary data.</text>
</comment>
<accession>A0ABW6KCS6</accession>
<reference evidence="4 5" key="1">
    <citation type="submission" date="2024-08" db="EMBL/GenBank/DDBJ databases">
        <title>Two novel Cytobacillus novel species.</title>
        <authorList>
            <person name="Liu G."/>
        </authorList>
    </citation>
    <scope>NUCLEOTIDE SEQUENCE [LARGE SCALE GENOMIC DNA]</scope>
    <source>
        <strain evidence="4 5">FJAT-54145</strain>
    </source>
</reference>
<dbReference type="RefSeq" id="WP_389362019.1">
    <property type="nucleotide sequence ID" value="NZ_JBIACK010000008.1"/>
</dbReference>
<dbReference type="InterPro" id="IPR039424">
    <property type="entry name" value="SBP_5"/>
</dbReference>
<evidence type="ECO:0000259" key="3">
    <source>
        <dbReference type="Pfam" id="PF12793"/>
    </source>
</evidence>
<dbReference type="SUPFAM" id="SSF53850">
    <property type="entry name" value="Periplasmic binding protein-like II"/>
    <property type="match status" value="1"/>
</dbReference>
<sequence>MKQLMYFQMRAYFYSREINYSIDFKLTELEKVWYCSLKNVKRKLKQFVNEGKLSYLPGVGRGNPSLITFKKGLKEEIELEVTELIKRDQLEDVIQLLQLPIPKVWIADISKEVQLLFGIKTAKGSYDILRTIISRPITTIDPLYTSMKFETFLIHQLGDTLVVYDEKEDIIRPHLAHDWDVDTEYKDWIFYLRKGVRFHNQSVLTSEDVKYTFERFLHNETAFDWLTEDIIEINCISPYMIQFKLRNSNPFFLRFLGAHNLSILAKNEPVSEQNWIGTGPFKIKNYTEKKLELSAFDEYFLTRPLIDGVEFNIVDHETAKYITSYDVDHNAASQDPINKTVIEVGFRFLAFNFKKDTIVHNPYFREAIFHLADVKRMISDLGRDNLKESSSYFHWKASPQNKDKAHIKYLLDKANYQGEELTIFTGAYPHYIEEAEWLIREANLYGIHFKLDTYPLEEFYDSRIEEADLIFKGEVSSTDYHLSFMGAFLNKCLTFNRFLGEDHLRNLKIHFEQMKQERDKNKRDEIIENVESYIKRENLIIYIYHPIKKKTFDPTLKHIKFESFGHLDFRELWIKPNIV</sequence>